<reference evidence="2 3" key="1">
    <citation type="submission" date="2015-08" db="EMBL/GenBank/DDBJ databases">
        <authorList>
            <person name="Babu N.S."/>
            <person name="Beckwith C.J."/>
            <person name="Beseler K.G."/>
            <person name="Brison A."/>
            <person name="Carone J.V."/>
            <person name="Caskin T.P."/>
            <person name="Diamond M."/>
            <person name="Durham M.E."/>
            <person name="Foxe J.M."/>
            <person name="Go M."/>
            <person name="Henderson B.A."/>
            <person name="Jones I.B."/>
            <person name="McGettigan J.A."/>
            <person name="Micheletti S.J."/>
            <person name="Nasrallah M.E."/>
            <person name="Ortiz D."/>
            <person name="Piller C.R."/>
            <person name="Privatt S.R."/>
            <person name="Schneider S.L."/>
            <person name="Sharp S."/>
            <person name="Smith T.C."/>
            <person name="Stanton J.D."/>
            <person name="Ullery H.E."/>
            <person name="Wilson R.J."/>
            <person name="Serrano M.G."/>
            <person name="Buck G."/>
            <person name="Lee V."/>
            <person name="Wang Y."/>
            <person name="Carvalho R."/>
            <person name="Voegtly L."/>
            <person name="Shi R."/>
            <person name="Duckworth R."/>
            <person name="Johnson A."/>
            <person name="Loviza R."/>
            <person name="Walstead R."/>
            <person name="Shah Z."/>
            <person name="Kiflezghi M."/>
            <person name="Wade K."/>
            <person name="Ball S.L."/>
            <person name="Bradley K.W."/>
            <person name="Asai D.J."/>
            <person name="Bowman C.A."/>
            <person name="Russell D.A."/>
            <person name="Pope W.H."/>
            <person name="Jacobs-Sera D."/>
            <person name="Hendrix R.W."/>
            <person name="Hatfull G.F."/>
        </authorList>
    </citation>
    <scope>NUCLEOTIDE SEQUENCE [LARGE SCALE GENOMIC DNA]</scope>
    <source>
        <strain evidence="2 3">DSM 27648</strain>
    </source>
</reference>
<protein>
    <submittedName>
        <fullName evidence="2">Uncharacterized protein</fullName>
    </submittedName>
</protein>
<feature type="compositionally biased region" description="Basic and acidic residues" evidence="1">
    <location>
        <begin position="11"/>
        <end position="26"/>
    </location>
</feature>
<evidence type="ECO:0000313" key="3">
    <source>
        <dbReference type="Proteomes" id="UP000064967"/>
    </source>
</evidence>
<keyword evidence="3" id="KW-1185">Reference proteome</keyword>
<dbReference type="AlphaFoldDB" id="A0A0K1PUT7"/>
<dbReference type="KEGG" id="llu:AKJ09_03957"/>
<proteinExistence type="predicted"/>
<accession>A0A0K1PUT7</accession>
<feature type="compositionally biased region" description="Pro residues" evidence="1">
    <location>
        <begin position="33"/>
        <end position="43"/>
    </location>
</feature>
<organism evidence="2 3">
    <name type="scientific">Labilithrix luteola</name>
    <dbReference type="NCBI Taxonomy" id="1391654"/>
    <lineage>
        <taxon>Bacteria</taxon>
        <taxon>Pseudomonadati</taxon>
        <taxon>Myxococcota</taxon>
        <taxon>Polyangia</taxon>
        <taxon>Polyangiales</taxon>
        <taxon>Labilitrichaceae</taxon>
        <taxon>Labilithrix</taxon>
    </lineage>
</organism>
<sequence length="87" mass="9644">MLRPSACERLDSIRDAATRKDSQSIERKRRPRPVPAQPLPPPIILGSDADGGVQIESCVLERAAFADWSIQVTPDGVPRSVRWIRLA</sequence>
<name>A0A0K1PUT7_9BACT</name>
<gene>
    <name evidence="2" type="ORF">AKJ09_03957</name>
</gene>
<evidence type="ECO:0000313" key="2">
    <source>
        <dbReference type="EMBL" id="AKU97293.1"/>
    </source>
</evidence>
<dbReference type="Proteomes" id="UP000064967">
    <property type="component" value="Chromosome"/>
</dbReference>
<evidence type="ECO:0000256" key="1">
    <source>
        <dbReference type="SAM" id="MobiDB-lite"/>
    </source>
</evidence>
<dbReference type="EMBL" id="CP012333">
    <property type="protein sequence ID" value="AKU97293.1"/>
    <property type="molecule type" value="Genomic_DNA"/>
</dbReference>
<feature type="region of interest" description="Disordered" evidence="1">
    <location>
        <begin position="11"/>
        <end position="46"/>
    </location>
</feature>